<proteinExistence type="predicted"/>
<evidence type="ECO:0000313" key="1">
    <source>
        <dbReference type="Proteomes" id="UP000887575"/>
    </source>
</evidence>
<keyword evidence="1" id="KW-1185">Reference proteome</keyword>
<dbReference type="WBParaSite" id="MBELARI_LOCUS4239">
    <property type="protein sequence ID" value="MBELARI_LOCUS4239"/>
    <property type="gene ID" value="MBELARI_LOCUS4239"/>
</dbReference>
<evidence type="ECO:0000313" key="2">
    <source>
        <dbReference type="WBParaSite" id="MBELARI_LOCUS4239"/>
    </source>
</evidence>
<accession>A0AAF3FBQ7</accession>
<protein>
    <submittedName>
        <fullName evidence="2">Uncharacterized protein</fullName>
    </submittedName>
</protein>
<sequence length="128" mass="14019">MQTTGNPFNFNQQTASQQLMTVEGTQMCPRCGPITYNHTATSAQIFAPYMRPIDLVGTVPICEVQLLTDVSGGMVLDLNVGSASRYVFCGLDGQWYVMQGSTPLIIKSLICYAYNPTPQFPSMQLPSL</sequence>
<organism evidence="1 2">
    <name type="scientific">Mesorhabditis belari</name>
    <dbReference type="NCBI Taxonomy" id="2138241"/>
    <lineage>
        <taxon>Eukaryota</taxon>
        <taxon>Metazoa</taxon>
        <taxon>Ecdysozoa</taxon>
        <taxon>Nematoda</taxon>
        <taxon>Chromadorea</taxon>
        <taxon>Rhabditida</taxon>
        <taxon>Rhabditina</taxon>
        <taxon>Rhabditomorpha</taxon>
        <taxon>Rhabditoidea</taxon>
        <taxon>Rhabditidae</taxon>
        <taxon>Mesorhabditinae</taxon>
        <taxon>Mesorhabditis</taxon>
    </lineage>
</organism>
<reference evidence="2" key="1">
    <citation type="submission" date="2024-02" db="UniProtKB">
        <authorList>
            <consortium name="WormBaseParasite"/>
        </authorList>
    </citation>
    <scope>IDENTIFICATION</scope>
</reference>
<dbReference type="AlphaFoldDB" id="A0AAF3FBQ7"/>
<dbReference type="Proteomes" id="UP000887575">
    <property type="component" value="Unassembled WGS sequence"/>
</dbReference>
<name>A0AAF3FBQ7_9BILA</name>